<evidence type="ECO:0000313" key="2">
    <source>
        <dbReference type="Proteomes" id="UP000182409"/>
    </source>
</evidence>
<dbReference type="PANTHER" id="PTHR36932">
    <property type="entry name" value="CAPSULAR POLYSACCHARIDE BIOSYNTHESIS PROTEIN"/>
    <property type="match status" value="1"/>
</dbReference>
<dbReference type="EMBL" id="FNSD01000001">
    <property type="protein sequence ID" value="SEC43686.1"/>
    <property type="molecule type" value="Genomic_DNA"/>
</dbReference>
<dbReference type="InterPro" id="IPR053158">
    <property type="entry name" value="CapK_Type1_Caps_Biosynth"/>
</dbReference>
<dbReference type="GO" id="GO:0016874">
    <property type="term" value="F:ligase activity"/>
    <property type="evidence" value="ECO:0007669"/>
    <property type="project" value="UniProtKB-KW"/>
</dbReference>
<dbReference type="Gene3D" id="3.40.50.12780">
    <property type="entry name" value="N-terminal domain of ligase-like"/>
    <property type="match status" value="1"/>
</dbReference>
<name>A0A1H4SHM4_9BACT</name>
<dbReference type="InterPro" id="IPR042099">
    <property type="entry name" value="ANL_N_sf"/>
</dbReference>
<reference evidence="1 2" key="1">
    <citation type="submission" date="2016-10" db="EMBL/GenBank/DDBJ databases">
        <authorList>
            <person name="de Groot N.N."/>
        </authorList>
    </citation>
    <scope>NUCLEOTIDE SEQUENCE [LARGE SCALE GENOMIC DNA]</scope>
    <source>
        <strain evidence="1 2">AB35.6</strain>
    </source>
</reference>
<evidence type="ECO:0000313" key="1">
    <source>
        <dbReference type="EMBL" id="SEC43686.1"/>
    </source>
</evidence>
<sequence>MTLLSSARAQVRDAINWTESGIIRNVVYPLWTMRDHPHYRRARARFEQHEHLSPALLQDLQQGLLQRMIGHAARHVPYYRSTFDALGLSPMDIRTTDDLRKLPVLQKRDLQVSSEHLLADNIEPEMRSLNRTGGSTGSPIQFWVDKARYDLRRASTDRHNAWAGVRPGDYCALLWGAVMDVPAQQVLSVSWKQRALHRQIMLNTAQTDEAGLHAFIELVRKYRPRHLVAYAQSAYMFAEFCAANSIQDIHFESIITTAEMLVDTQREKIEATFGGKVFNRYGCREVSVIASECREHSGLHVNADALIVEIDRRREDPEGCGRILITDLYNLSMPLIRYEIGDLGSWATDSACACGRSFPRLRRIEGRMTDFLSFPCGKRVSGPSLTLVHSDMREVRQLQYVQTSDSDVTLNVVTGTGFSDGTVNEIRRRLVPYFPTSIRLAVKVVDHIPREASGKYRFVKQTSAHPFNSGFSA</sequence>
<dbReference type="RefSeq" id="WP_074655222.1">
    <property type="nucleotide sequence ID" value="NZ_FNSD01000001.1"/>
</dbReference>
<dbReference type="PANTHER" id="PTHR36932:SF1">
    <property type="entry name" value="CAPSULAR POLYSACCHARIDE BIOSYNTHESIS PROTEIN"/>
    <property type="match status" value="1"/>
</dbReference>
<organism evidence="1 2">
    <name type="scientific">Terriglobus roseus</name>
    <dbReference type="NCBI Taxonomy" id="392734"/>
    <lineage>
        <taxon>Bacteria</taxon>
        <taxon>Pseudomonadati</taxon>
        <taxon>Acidobacteriota</taxon>
        <taxon>Terriglobia</taxon>
        <taxon>Terriglobales</taxon>
        <taxon>Acidobacteriaceae</taxon>
        <taxon>Terriglobus</taxon>
    </lineage>
</organism>
<dbReference type="AlphaFoldDB" id="A0A1H4SHM4"/>
<keyword evidence="1" id="KW-0436">Ligase</keyword>
<dbReference type="OrthoDB" id="580775at2"/>
<gene>
    <name evidence="1" type="ORF">SAMN05443244_3457</name>
</gene>
<dbReference type="SUPFAM" id="SSF56801">
    <property type="entry name" value="Acetyl-CoA synthetase-like"/>
    <property type="match status" value="1"/>
</dbReference>
<accession>A0A1H4SHM4</accession>
<dbReference type="Proteomes" id="UP000182409">
    <property type="component" value="Unassembled WGS sequence"/>
</dbReference>
<protein>
    <submittedName>
        <fullName evidence="1">Phenylacetate-CoA ligase</fullName>
    </submittedName>
</protein>
<proteinExistence type="predicted"/>